<dbReference type="SMART" id="SM00881">
    <property type="entry name" value="CoA_binding"/>
    <property type="match status" value="1"/>
</dbReference>
<accession>A0AA35VZT3</accession>
<organism evidence="2 3">
    <name type="scientific">Geodia barretti</name>
    <name type="common">Barrett's horny sponge</name>
    <dbReference type="NCBI Taxonomy" id="519541"/>
    <lineage>
        <taxon>Eukaryota</taxon>
        <taxon>Metazoa</taxon>
        <taxon>Porifera</taxon>
        <taxon>Demospongiae</taxon>
        <taxon>Heteroscleromorpha</taxon>
        <taxon>Tetractinellida</taxon>
        <taxon>Astrophorina</taxon>
        <taxon>Geodiidae</taxon>
        <taxon>Geodia</taxon>
    </lineage>
</organism>
<evidence type="ECO:0000259" key="1">
    <source>
        <dbReference type="SMART" id="SM00881"/>
    </source>
</evidence>
<sequence length="145" mass="15420">MDLIDEILDNVKTIAVVGLSDNPARASHGVSAYMQAQGYRIIPVNPALKGAAVLGEQSYDDLESALAAAQAQGVAIDLVDVFRRSELAGEVADVAVRIGASYIWMQDGVVDEAAAERARTRGVGVIMDDCILRQHKRRRGSGIAS</sequence>
<name>A0AA35VZT3_GEOBA</name>
<proteinExistence type="predicted"/>
<comment type="caution">
    <text evidence="2">The sequence shown here is derived from an EMBL/GenBank/DDBJ whole genome shotgun (WGS) entry which is preliminary data.</text>
</comment>
<dbReference type="Proteomes" id="UP001174909">
    <property type="component" value="Unassembled WGS sequence"/>
</dbReference>
<dbReference type="InterPro" id="IPR003781">
    <property type="entry name" value="CoA-bd"/>
</dbReference>
<dbReference type="SUPFAM" id="SSF51735">
    <property type="entry name" value="NAD(P)-binding Rossmann-fold domains"/>
    <property type="match status" value="1"/>
</dbReference>
<feature type="domain" description="CoA-binding" evidence="1">
    <location>
        <begin position="8"/>
        <end position="109"/>
    </location>
</feature>
<dbReference type="Pfam" id="PF13380">
    <property type="entry name" value="CoA_binding_2"/>
    <property type="match status" value="1"/>
</dbReference>
<dbReference type="Gene3D" id="3.40.50.720">
    <property type="entry name" value="NAD(P)-binding Rossmann-like Domain"/>
    <property type="match status" value="1"/>
</dbReference>
<dbReference type="InterPro" id="IPR036291">
    <property type="entry name" value="NAD(P)-bd_dom_sf"/>
</dbReference>
<dbReference type="AlphaFoldDB" id="A0AA35VZT3"/>
<reference evidence="2" key="1">
    <citation type="submission" date="2023-03" db="EMBL/GenBank/DDBJ databases">
        <authorList>
            <person name="Steffen K."/>
            <person name="Cardenas P."/>
        </authorList>
    </citation>
    <scope>NUCLEOTIDE SEQUENCE</scope>
</reference>
<keyword evidence="3" id="KW-1185">Reference proteome</keyword>
<gene>
    <name evidence="2" type="ORF">GBAR_LOCUS3067</name>
</gene>
<protein>
    <submittedName>
        <fullName evidence="2">Uncharacterized protein YccU</fullName>
    </submittedName>
</protein>
<dbReference type="PANTHER" id="PTHR33303">
    <property type="entry name" value="CYTOPLASMIC PROTEIN-RELATED"/>
    <property type="match status" value="1"/>
</dbReference>
<evidence type="ECO:0000313" key="3">
    <source>
        <dbReference type="Proteomes" id="UP001174909"/>
    </source>
</evidence>
<evidence type="ECO:0000313" key="2">
    <source>
        <dbReference type="EMBL" id="CAI8000945.1"/>
    </source>
</evidence>
<dbReference type="PANTHER" id="PTHR33303:SF2">
    <property type="entry name" value="COA-BINDING DOMAIN-CONTAINING PROTEIN"/>
    <property type="match status" value="1"/>
</dbReference>
<dbReference type="EMBL" id="CASHTH010000421">
    <property type="protein sequence ID" value="CAI8000945.1"/>
    <property type="molecule type" value="Genomic_DNA"/>
</dbReference>